<evidence type="ECO:0000256" key="5">
    <source>
        <dbReference type="ARBA" id="ARBA00023163"/>
    </source>
</evidence>
<reference evidence="9" key="1">
    <citation type="submission" date="2018-07" db="EMBL/GenBank/DDBJ databases">
        <authorList>
            <person name="Quirk P.G."/>
            <person name="Krulwich T.A."/>
        </authorList>
    </citation>
    <scope>NUCLEOTIDE SEQUENCE</scope>
</reference>
<dbReference type="PANTHER" id="PTHR23349:SF50">
    <property type="entry name" value="PROTEIN TWIST"/>
    <property type="match status" value="1"/>
</dbReference>
<evidence type="ECO:0000259" key="8">
    <source>
        <dbReference type="PROSITE" id="PS50888"/>
    </source>
</evidence>
<evidence type="ECO:0000256" key="6">
    <source>
        <dbReference type="ARBA" id="ARBA00023242"/>
    </source>
</evidence>
<keyword evidence="5" id="KW-0804">Transcription</keyword>
<dbReference type="GO" id="GO:0046983">
    <property type="term" value="F:protein dimerization activity"/>
    <property type="evidence" value="ECO:0007669"/>
    <property type="project" value="InterPro"/>
</dbReference>
<organism evidence="9">
    <name type="scientific">Culicoides sonorensis</name>
    <name type="common">Biting midge</name>
    <dbReference type="NCBI Taxonomy" id="179676"/>
    <lineage>
        <taxon>Eukaryota</taxon>
        <taxon>Metazoa</taxon>
        <taxon>Ecdysozoa</taxon>
        <taxon>Arthropoda</taxon>
        <taxon>Hexapoda</taxon>
        <taxon>Insecta</taxon>
        <taxon>Pterygota</taxon>
        <taxon>Neoptera</taxon>
        <taxon>Endopterygota</taxon>
        <taxon>Diptera</taxon>
        <taxon>Nematocera</taxon>
        <taxon>Chironomoidea</taxon>
        <taxon>Ceratopogonidae</taxon>
        <taxon>Ceratopogoninae</taxon>
        <taxon>Culicoides</taxon>
        <taxon>Monoculicoides</taxon>
    </lineage>
</organism>
<evidence type="ECO:0000313" key="9">
    <source>
        <dbReference type="EMBL" id="SSX31062.1"/>
    </source>
</evidence>
<dbReference type="GO" id="GO:0030154">
    <property type="term" value="P:cell differentiation"/>
    <property type="evidence" value="ECO:0007669"/>
    <property type="project" value="UniProtKB-KW"/>
</dbReference>
<gene>
    <name evidence="9" type="primary">CSON003248</name>
</gene>
<dbReference type="AlphaFoldDB" id="A0A336MKX3"/>
<dbReference type="GO" id="GO:0000977">
    <property type="term" value="F:RNA polymerase II transcription regulatory region sequence-specific DNA binding"/>
    <property type="evidence" value="ECO:0007669"/>
    <property type="project" value="TreeGrafter"/>
</dbReference>
<feature type="region of interest" description="Disordered" evidence="7">
    <location>
        <begin position="213"/>
        <end position="264"/>
    </location>
</feature>
<keyword evidence="1" id="KW-0217">Developmental protein</keyword>
<dbReference type="InterPro" id="IPR036638">
    <property type="entry name" value="HLH_DNA-bd_sf"/>
</dbReference>
<feature type="domain" description="BHLH" evidence="8">
    <location>
        <begin position="262"/>
        <end position="313"/>
    </location>
</feature>
<keyword evidence="4" id="KW-0238">DNA-binding</keyword>
<dbReference type="InterPro" id="IPR050283">
    <property type="entry name" value="E-box_TF_Regulators"/>
</dbReference>
<dbReference type="VEuPathDB" id="VectorBase:CSON003248"/>
<accession>A0A336MKX3</accession>
<evidence type="ECO:0000256" key="2">
    <source>
        <dbReference type="ARBA" id="ARBA00022782"/>
    </source>
</evidence>
<dbReference type="InterPro" id="IPR011598">
    <property type="entry name" value="bHLH_dom"/>
</dbReference>
<evidence type="ECO:0000256" key="7">
    <source>
        <dbReference type="SAM" id="MobiDB-lite"/>
    </source>
</evidence>
<name>A0A336MKX3_CULSO</name>
<keyword evidence="2" id="KW-0221">Differentiation</keyword>
<sequence length="360" mass="42064">MSVIRPNSPKLILDISHNQMEATYHHHHQNNNNNNNNSINHGMKMIKIEQQSESDNSICESGIPMENYDHQHYITNSEDLNLPRSDILSTNNMAHVGMRGRKRKQPEVDIDYEFDAGSLSPGFCEKKLKYENEYPVYVQSNEQYQEYKPIYMNGHIAQQVYPVFTTTQQHQHQHHNDQHHMQQHNSNQHHQNQLHSPEMNYAPSDIYAEEIDPKMEICDKKPKKRSYTRKNGSNKHQNENGEKTRKHKRRSSKASSYEDMQNQRVMANVRERQRTQSLNEAFSSLRKIIPTLPILSNNELALLEEKANLIPHTEMGTHFTSSGILAHESLSYLFRVWRMDGEWNSCANTDDKCTDNNILT</sequence>
<evidence type="ECO:0000256" key="1">
    <source>
        <dbReference type="ARBA" id="ARBA00022473"/>
    </source>
</evidence>
<feature type="region of interest" description="Disordered" evidence="7">
    <location>
        <begin position="166"/>
        <end position="198"/>
    </location>
</feature>
<dbReference type="PANTHER" id="PTHR23349">
    <property type="entry name" value="BASIC HELIX-LOOP-HELIX TRANSCRIPTION FACTOR, TWIST"/>
    <property type="match status" value="1"/>
</dbReference>
<dbReference type="SUPFAM" id="SSF47459">
    <property type="entry name" value="HLH, helix-loop-helix DNA-binding domain"/>
    <property type="match status" value="1"/>
</dbReference>
<keyword evidence="3" id="KW-0805">Transcription regulation</keyword>
<evidence type="ECO:0000256" key="3">
    <source>
        <dbReference type="ARBA" id="ARBA00023015"/>
    </source>
</evidence>
<feature type="compositionally biased region" description="Low complexity" evidence="7">
    <location>
        <begin position="183"/>
        <end position="195"/>
    </location>
</feature>
<proteinExistence type="predicted"/>
<protein>
    <submittedName>
        <fullName evidence="9">CSON003248 protein</fullName>
    </submittedName>
</protein>
<dbReference type="EMBL" id="UFQT01001583">
    <property type="protein sequence ID" value="SSX31062.1"/>
    <property type="molecule type" value="Genomic_DNA"/>
</dbReference>
<evidence type="ECO:0000256" key="4">
    <source>
        <dbReference type="ARBA" id="ARBA00023125"/>
    </source>
</evidence>
<dbReference type="Gene3D" id="4.10.280.10">
    <property type="entry name" value="Helix-loop-helix DNA-binding domain"/>
    <property type="match status" value="1"/>
</dbReference>
<dbReference type="GO" id="GO:0000981">
    <property type="term" value="F:DNA-binding transcription factor activity, RNA polymerase II-specific"/>
    <property type="evidence" value="ECO:0007669"/>
    <property type="project" value="TreeGrafter"/>
</dbReference>
<dbReference type="Pfam" id="PF00010">
    <property type="entry name" value="HLH"/>
    <property type="match status" value="1"/>
</dbReference>
<keyword evidence="6" id="KW-0539">Nucleus</keyword>
<dbReference type="PROSITE" id="PS50888">
    <property type="entry name" value="BHLH"/>
    <property type="match status" value="1"/>
</dbReference>